<proteinExistence type="inferred from homology"/>
<dbReference type="GO" id="GO:0000255">
    <property type="term" value="P:allantoin metabolic process"/>
    <property type="evidence" value="ECO:0007669"/>
    <property type="project" value="InterPro"/>
</dbReference>
<dbReference type="InterPro" id="IPR017580">
    <property type="entry name" value="OHCU_decarboxylase-1"/>
</dbReference>
<dbReference type="Gene3D" id="1.10.3330.10">
    <property type="entry name" value="Oxo-4-hydroxy-4-carboxy-5-ureidoimidazoline decarboxylase"/>
    <property type="match status" value="1"/>
</dbReference>
<evidence type="ECO:0000256" key="6">
    <source>
        <dbReference type="SAM" id="MobiDB-lite"/>
    </source>
</evidence>
<sequence length="490" mass="55062">MKWRKASSLFGKKPDLTNRTPRDMRGYGRNPPHPHWPGDANICVQFVVNYEEGGESSILDGDPASESLLSEIVGAQPWPGQRNLNMESLYEYGSRAGFWRLWRLFTERTMPVTVYGVTAALERNPEAVAAMQEANWEIASHGLRWLEYKDFAEEVERQHVLDAVRIHTAVTGTRPLGIYQGKPSDHTLKLVMEEGGFEYSSDSYADDLPYWVEGPKGPHLIIPYTLDTNDMRFATPQGFNSGDQFFTYLKDAFDLLYAEGEAGHPKMLNVGLHCRLVGRPARAAALARFLDYVQAHEKVWVARRIDIARHWREHFPYSPGLQPSRMDRETFLDTFGGVFEHSPFIANRAYERGLSAAHDTPTGLSGALNAAFRLSSREEKLAVLKAHPDLAGRLALAGDLTTASKAEQSSAGLDRLTPEELARFQALNTRYVETFGFPFIVAVKGKPKEAILSLFETRVENTPEAEFSTALREVEKIARLRIDTIFGEAQ</sequence>
<keyword evidence="9" id="KW-1185">Reference proteome</keyword>
<comment type="similarity">
    <text evidence="2">Belongs to the polysaccharide deacetylase family.</text>
</comment>
<dbReference type="STRING" id="1365950.SAMN05428963_11350"/>
<evidence type="ECO:0000256" key="5">
    <source>
        <dbReference type="ARBA" id="ARBA00032976"/>
    </source>
</evidence>
<dbReference type="EMBL" id="FUXL01000013">
    <property type="protein sequence ID" value="SKA30676.1"/>
    <property type="molecule type" value="Genomic_DNA"/>
</dbReference>
<dbReference type="CDD" id="cd10977">
    <property type="entry name" value="CE4_PuuE_SpCDA1"/>
    <property type="match status" value="1"/>
</dbReference>
<dbReference type="OrthoDB" id="9787041at2"/>
<dbReference type="SUPFAM" id="SSF88713">
    <property type="entry name" value="Glycoside hydrolase/deacetylase"/>
    <property type="match status" value="1"/>
</dbReference>
<dbReference type="Gene3D" id="3.20.20.370">
    <property type="entry name" value="Glycoside hydrolase/deacetylase"/>
    <property type="match status" value="1"/>
</dbReference>
<dbReference type="AlphaFoldDB" id="A0A1T4SR96"/>
<dbReference type="UniPathway" id="UPA00394">
    <property type="reaction ID" value="UER00652"/>
</dbReference>
<dbReference type="SUPFAM" id="SSF158694">
    <property type="entry name" value="UraD-Like"/>
    <property type="match status" value="1"/>
</dbReference>
<dbReference type="PANTHER" id="PTHR43123:SF1">
    <property type="entry name" value="POLYSACCHARIDE DEACETYLASE-RELATED"/>
    <property type="match status" value="1"/>
</dbReference>
<evidence type="ECO:0000256" key="1">
    <source>
        <dbReference type="ARBA" id="ARBA00003236"/>
    </source>
</evidence>
<evidence type="ECO:0000256" key="4">
    <source>
        <dbReference type="ARBA" id="ARBA00022631"/>
    </source>
</evidence>
<evidence type="ECO:0000256" key="2">
    <source>
        <dbReference type="ARBA" id="ARBA00010973"/>
    </source>
</evidence>
<feature type="compositionally biased region" description="Basic and acidic residues" evidence="6">
    <location>
        <begin position="12"/>
        <end position="26"/>
    </location>
</feature>
<dbReference type="PROSITE" id="PS51677">
    <property type="entry name" value="NODB"/>
    <property type="match status" value="1"/>
</dbReference>
<gene>
    <name evidence="8" type="ORF">SAMN05428963_11350</name>
</gene>
<dbReference type="InterPro" id="IPR036778">
    <property type="entry name" value="OHCU_decarboxylase_sf"/>
</dbReference>
<dbReference type="PANTHER" id="PTHR43123">
    <property type="entry name" value="POLYSACCHARIDE DEACETYLASE-RELATED"/>
    <property type="match status" value="1"/>
</dbReference>
<feature type="domain" description="NodB homology" evidence="7">
    <location>
        <begin position="84"/>
        <end position="302"/>
    </location>
</feature>
<evidence type="ECO:0000313" key="9">
    <source>
        <dbReference type="Proteomes" id="UP000190135"/>
    </source>
</evidence>
<name>A0A1T4SR96_9HYPH</name>
<dbReference type="GO" id="GO:0016810">
    <property type="term" value="F:hydrolase activity, acting on carbon-nitrogen (but not peptide) bonds"/>
    <property type="evidence" value="ECO:0007669"/>
    <property type="project" value="InterPro"/>
</dbReference>
<dbReference type="NCBIfam" id="TIGR03164">
    <property type="entry name" value="UHCUDC"/>
    <property type="match status" value="1"/>
</dbReference>
<evidence type="ECO:0000259" key="7">
    <source>
        <dbReference type="PROSITE" id="PS51677"/>
    </source>
</evidence>
<dbReference type="Proteomes" id="UP000190135">
    <property type="component" value="Unassembled WGS sequence"/>
</dbReference>
<dbReference type="GO" id="GO:0006144">
    <property type="term" value="P:purine nucleobase metabolic process"/>
    <property type="evidence" value="ECO:0007669"/>
    <property type="project" value="UniProtKB-KW"/>
</dbReference>
<dbReference type="Pfam" id="PF01522">
    <property type="entry name" value="Polysacc_deac_1"/>
    <property type="match status" value="1"/>
</dbReference>
<dbReference type="InterPro" id="IPR017625">
    <property type="entry name" value="PuuE"/>
</dbReference>
<comment type="function">
    <text evidence="1">Is involved in generating a small heat-stable compound (Nod), an acylated oligomer of N-acetylglucosamine, that stimulates mitosis in various plant protoplasts.</text>
</comment>
<dbReference type="InterPro" id="IPR018020">
    <property type="entry name" value="OHCU_decarboxylase"/>
</dbReference>
<reference evidence="8 9" key="1">
    <citation type="submission" date="2017-02" db="EMBL/GenBank/DDBJ databases">
        <authorList>
            <person name="Peterson S.W."/>
        </authorList>
    </citation>
    <scope>NUCLEOTIDE SEQUENCE [LARGE SCALE GENOMIC DNA]</scope>
    <source>
        <strain evidence="8 9">USBA 369</strain>
    </source>
</reference>
<evidence type="ECO:0000256" key="3">
    <source>
        <dbReference type="ARBA" id="ARBA00020071"/>
    </source>
</evidence>
<dbReference type="GO" id="GO:0019628">
    <property type="term" value="P:urate catabolic process"/>
    <property type="evidence" value="ECO:0007669"/>
    <property type="project" value="UniProtKB-UniPathway"/>
</dbReference>
<protein>
    <recommendedName>
        <fullName evidence="3">Chitooligosaccharide deacetylase</fullName>
    </recommendedName>
    <alternativeName>
        <fullName evidence="5">Nodulation protein B</fullName>
    </alternativeName>
</protein>
<feature type="region of interest" description="Disordered" evidence="6">
    <location>
        <begin position="1"/>
        <end position="34"/>
    </location>
</feature>
<organism evidence="8 9">
    <name type="scientific">Consotaella salsifontis</name>
    <dbReference type="NCBI Taxonomy" id="1365950"/>
    <lineage>
        <taxon>Bacteria</taxon>
        <taxon>Pseudomonadati</taxon>
        <taxon>Pseudomonadota</taxon>
        <taxon>Alphaproteobacteria</taxon>
        <taxon>Hyphomicrobiales</taxon>
        <taxon>Aurantimonadaceae</taxon>
        <taxon>Consotaella</taxon>
    </lineage>
</organism>
<dbReference type="GO" id="GO:0005975">
    <property type="term" value="P:carbohydrate metabolic process"/>
    <property type="evidence" value="ECO:0007669"/>
    <property type="project" value="InterPro"/>
</dbReference>
<dbReference type="NCBIfam" id="TIGR03212">
    <property type="entry name" value="uraD_N-term-dom"/>
    <property type="match status" value="1"/>
</dbReference>
<dbReference type="InterPro" id="IPR011330">
    <property type="entry name" value="Glyco_hydro/deAcase_b/a-brl"/>
</dbReference>
<keyword evidence="4" id="KW-0659">Purine metabolism</keyword>
<dbReference type="Pfam" id="PF09349">
    <property type="entry name" value="OHCU_decarbox"/>
    <property type="match status" value="1"/>
</dbReference>
<evidence type="ECO:0000313" key="8">
    <source>
        <dbReference type="EMBL" id="SKA30676.1"/>
    </source>
</evidence>
<dbReference type="InterPro" id="IPR002509">
    <property type="entry name" value="NODB_dom"/>
</dbReference>
<accession>A0A1T4SR96</accession>